<organism evidence="1 2">
    <name type="scientific">Actinomadura napierensis</name>
    <dbReference type="NCBI Taxonomy" id="267854"/>
    <lineage>
        <taxon>Bacteria</taxon>
        <taxon>Bacillati</taxon>
        <taxon>Actinomycetota</taxon>
        <taxon>Actinomycetes</taxon>
        <taxon>Streptosporangiales</taxon>
        <taxon>Thermomonosporaceae</taxon>
        <taxon>Actinomadura</taxon>
    </lineage>
</organism>
<protein>
    <submittedName>
        <fullName evidence="1">Uncharacterized protein</fullName>
    </submittedName>
</protein>
<proteinExistence type="predicted"/>
<name>A0ABN2YKJ8_9ACTN</name>
<evidence type="ECO:0000313" key="1">
    <source>
        <dbReference type="EMBL" id="GAA2128741.1"/>
    </source>
</evidence>
<reference evidence="1 2" key="1">
    <citation type="journal article" date="2019" name="Int. J. Syst. Evol. Microbiol.">
        <title>The Global Catalogue of Microorganisms (GCM) 10K type strain sequencing project: providing services to taxonomists for standard genome sequencing and annotation.</title>
        <authorList>
            <consortium name="The Broad Institute Genomics Platform"/>
            <consortium name="The Broad Institute Genome Sequencing Center for Infectious Disease"/>
            <person name="Wu L."/>
            <person name="Ma J."/>
        </authorList>
    </citation>
    <scope>NUCLEOTIDE SEQUENCE [LARGE SCALE GENOMIC DNA]</scope>
    <source>
        <strain evidence="1 2">JCM 13850</strain>
    </source>
</reference>
<sequence>MATPQDLETTTAGAWFEGFARRSGEARNHWDTKVAYYEATRRALTDHPGRPLSHNEIFEALACAPVKSTYYQVAGNNAKNPLIDWYAKAGERGAAIARAFAPSKGPWPVPVHGLVNEAKAWTYWRGRPGWLESLRRLGRTGDVGGTVMTRTLLGVVAEWAVSEPALASALDDGPPVCAVEDLLVIRNWEPTVEQARGVLRQVVRDAVRLGEVNGYVIDGAEARLEGPRMPDHRELQARLSNAIMEIQDSAPGMPPRIRLRIVALMRDAVDELAAYAAEHDGEGDA</sequence>
<dbReference type="RefSeq" id="WP_344263855.1">
    <property type="nucleotide sequence ID" value="NZ_BAAAMR010000012.1"/>
</dbReference>
<dbReference type="Proteomes" id="UP001501020">
    <property type="component" value="Unassembled WGS sequence"/>
</dbReference>
<evidence type="ECO:0000313" key="2">
    <source>
        <dbReference type="Proteomes" id="UP001501020"/>
    </source>
</evidence>
<comment type="caution">
    <text evidence="1">The sequence shown here is derived from an EMBL/GenBank/DDBJ whole genome shotgun (WGS) entry which is preliminary data.</text>
</comment>
<keyword evidence="2" id="KW-1185">Reference proteome</keyword>
<gene>
    <name evidence="1" type="ORF">GCM10009727_19580</name>
</gene>
<dbReference type="EMBL" id="BAAAMR010000012">
    <property type="protein sequence ID" value="GAA2128741.1"/>
    <property type="molecule type" value="Genomic_DNA"/>
</dbReference>
<accession>A0ABN2YKJ8</accession>